<evidence type="ECO:0000313" key="2">
    <source>
        <dbReference type="EMBL" id="KDN88072.1"/>
    </source>
</evidence>
<evidence type="ECO:0000256" key="1">
    <source>
        <dbReference type="SAM" id="MobiDB-lite"/>
    </source>
</evidence>
<evidence type="ECO:0000313" key="3">
    <source>
        <dbReference type="Proteomes" id="UP000027178"/>
    </source>
</evidence>
<sequence length="145" mass="15144">MLIKGYDLGPLVEGEWLLDRAGFWPNHLLTMCRFTPGEERPEPEWFGADGADTDALPPDAPARLTAALTTIGAPATSAHHLLRAGRPASQHLAGLNSPLSGGDPHQPAPPWALTLTRPQRDALAGALGSRSGGSSSSQSTVPAPE</sequence>
<accession>A0A066Z3I4</accession>
<dbReference type="RefSeq" id="WP_051652584.1">
    <property type="nucleotide sequence ID" value="NZ_KK853997.1"/>
</dbReference>
<comment type="caution">
    <text evidence="2">The sequence shown here is derived from an EMBL/GenBank/DDBJ whole genome shotgun (WGS) entry which is preliminary data.</text>
</comment>
<proteinExistence type="predicted"/>
<dbReference type="Proteomes" id="UP000027178">
    <property type="component" value="Unassembled WGS sequence"/>
</dbReference>
<dbReference type="AlphaFoldDB" id="A0A066Z3I4"/>
<name>A0A066Z3I4_9ACTN</name>
<dbReference type="EMBL" id="JNBY01000007">
    <property type="protein sequence ID" value="KDN88072.1"/>
    <property type="molecule type" value="Genomic_DNA"/>
</dbReference>
<keyword evidence="3" id="KW-1185">Reference proteome</keyword>
<protein>
    <submittedName>
        <fullName evidence="2">Uncharacterized protein</fullName>
    </submittedName>
</protein>
<dbReference type="HOGENOM" id="CLU_1784299_0_0_11"/>
<organism evidence="2 3">
    <name type="scientific">Kitasatospora cheerisanensis KCTC 2395</name>
    <dbReference type="NCBI Taxonomy" id="1348663"/>
    <lineage>
        <taxon>Bacteria</taxon>
        <taxon>Bacillati</taxon>
        <taxon>Actinomycetota</taxon>
        <taxon>Actinomycetes</taxon>
        <taxon>Kitasatosporales</taxon>
        <taxon>Streptomycetaceae</taxon>
        <taxon>Kitasatospora</taxon>
    </lineage>
</organism>
<dbReference type="OrthoDB" id="3295168at2"/>
<reference evidence="2 3" key="1">
    <citation type="submission" date="2014-05" db="EMBL/GenBank/DDBJ databases">
        <title>Draft Genome Sequence of Kitasatospora cheerisanensis KCTC 2395.</title>
        <authorList>
            <person name="Nam D.H."/>
        </authorList>
    </citation>
    <scope>NUCLEOTIDE SEQUENCE [LARGE SCALE GENOMIC DNA]</scope>
    <source>
        <strain evidence="2 3">KCTC 2395</strain>
    </source>
</reference>
<dbReference type="PATRIC" id="fig|1348663.4.peg.128"/>
<gene>
    <name evidence="2" type="ORF">KCH_01490</name>
</gene>
<feature type="region of interest" description="Disordered" evidence="1">
    <location>
        <begin position="84"/>
        <end position="145"/>
    </location>
</feature>
<feature type="compositionally biased region" description="Low complexity" evidence="1">
    <location>
        <begin position="128"/>
        <end position="139"/>
    </location>
</feature>